<keyword evidence="4" id="KW-1185">Reference proteome</keyword>
<reference evidence="3" key="1">
    <citation type="submission" date="2021-05" db="EMBL/GenBank/DDBJ databases">
        <title>The genome of the haptophyte Pavlova lutheri (Diacronema luteri, Pavlovales) - a model for lipid biosynthesis in eukaryotic algae.</title>
        <authorList>
            <person name="Hulatt C.J."/>
            <person name="Posewitz M.C."/>
        </authorList>
    </citation>
    <scope>NUCLEOTIDE SEQUENCE</scope>
    <source>
        <strain evidence="3">NIVA-4/92</strain>
    </source>
</reference>
<dbReference type="OrthoDB" id="2020657at2759"/>
<evidence type="ECO:0000259" key="2">
    <source>
        <dbReference type="Pfam" id="PF08373"/>
    </source>
</evidence>
<dbReference type="AlphaFoldDB" id="A0A8J5Y3S8"/>
<evidence type="ECO:0000313" key="3">
    <source>
        <dbReference type="EMBL" id="KAG8471085.1"/>
    </source>
</evidence>
<dbReference type="EMBL" id="JAGTXO010000001">
    <property type="protein sequence ID" value="KAG8471085.1"/>
    <property type="molecule type" value="Genomic_DNA"/>
</dbReference>
<protein>
    <recommendedName>
        <fullName evidence="2">RAP domain-containing protein</fullName>
    </recommendedName>
</protein>
<proteinExistence type="predicted"/>
<accession>A0A8J5Y3S8</accession>
<evidence type="ECO:0000256" key="1">
    <source>
        <dbReference type="SAM" id="MobiDB-lite"/>
    </source>
</evidence>
<evidence type="ECO:0000313" key="4">
    <source>
        <dbReference type="Proteomes" id="UP000751190"/>
    </source>
</evidence>
<dbReference type="Pfam" id="PF08373">
    <property type="entry name" value="RAP"/>
    <property type="match status" value="1"/>
</dbReference>
<sequence>MRAALIAPSRAPNACARLERLRVGASCATAARRVAGARVTLSTAAAAPAPAIDLRPRRLARPPADSSSRVAPGEARVGREGFEALQPSGGVTEELLGALVRAAVPPLGDGADASRPALRRCAQQLTARAAPRPSRRARARALALAELVCLSARTGHGVDGAHKVAVRSDAFAAASLAWLPESALVRLAWASTSLSKHELCGDVASTPRAEPRQVALALASAEGGAQTGAQAGVEVCAKGGTRGGAEVCAKGGGVEVCATNAQLCPGRAPHASPNAAQRASPQRAQLVESLARELLARSERLNLRQTARASWAIAKAHQALHASADPRAAHGAAAAREALLGLCARASQLACAPARLAELDGRELAILAWAGARAASGPRASTDGALASRELRHRLLDPIAREVTCRPPSALRFADGATVAWALARAEGWALAGGVRVPSGEACQALRDSRQAEAELFAALAARSSDVRRGALRTGELCALVWSLATAGHAPPALLAECTRALECHAHSLPLRDQVRTLWALVTLDTAPSRLALALVGALNALLPSGQQASATSLQASATSLRPCGLDIMSAAASGALPARVEPALGGTWPRSLQLHTDADWAPALIAALAGHGARGAAREGAGARAAGARAAAPLSAMLHAAWLGLELERGARAHATSPPRLRAEFSQLWLEHVAPVSRGMTYPSALHARVVRALSRARVGHVCELLVPEGGYHVDIALTERQRTVIDVLGPSHFRFGTALKSSSVAKHRHLRAAGWSVLCVPWWQWPMPAAGAPESARDDLERRYVRALLSDASRASSWPAGCAAVGGESEARPPV</sequence>
<dbReference type="InterPro" id="IPR013584">
    <property type="entry name" value="RAP"/>
</dbReference>
<feature type="domain" description="RAP" evidence="2">
    <location>
        <begin position="727"/>
        <end position="768"/>
    </location>
</feature>
<comment type="caution">
    <text evidence="3">The sequence shown here is derived from an EMBL/GenBank/DDBJ whole genome shotgun (WGS) entry which is preliminary data.</text>
</comment>
<gene>
    <name evidence="3" type="ORF">KFE25_009506</name>
</gene>
<dbReference type="Proteomes" id="UP000751190">
    <property type="component" value="Unassembled WGS sequence"/>
</dbReference>
<name>A0A8J5Y3S8_DIALT</name>
<organism evidence="3 4">
    <name type="scientific">Diacronema lutheri</name>
    <name type="common">Unicellular marine alga</name>
    <name type="synonym">Monochrysis lutheri</name>
    <dbReference type="NCBI Taxonomy" id="2081491"/>
    <lineage>
        <taxon>Eukaryota</taxon>
        <taxon>Haptista</taxon>
        <taxon>Haptophyta</taxon>
        <taxon>Pavlovophyceae</taxon>
        <taxon>Pavlovales</taxon>
        <taxon>Pavlovaceae</taxon>
        <taxon>Diacronema</taxon>
    </lineage>
</organism>
<feature type="region of interest" description="Disordered" evidence="1">
    <location>
        <begin position="797"/>
        <end position="817"/>
    </location>
</feature>